<name>A0ABX1RP12_9PSEU</name>
<dbReference type="InterPro" id="IPR000073">
    <property type="entry name" value="AB_hydrolase_1"/>
</dbReference>
<dbReference type="InterPro" id="IPR050228">
    <property type="entry name" value="Carboxylesterase_BioH"/>
</dbReference>
<keyword evidence="2" id="KW-0378">Hydrolase</keyword>
<protein>
    <submittedName>
        <fullName evidence="2">Alpha/beta hydrolase</fullName>
    </submittedName>
</protein>
<evidence type="ECO:0000259" key="1">
    <source>
        <dbReference type="Pfam" id="PF12697"/>
    </source>
</evidence>
<sequence length="258" mass="27273">MRTSDGLDLAVVEFGGEGIPILLLHGLMGRATTWWPVAGWLSAHGRVLGPDARGHGRSDARGPWTTDRMTADAAEVLAEVGPGVVVGHSMGGLHGLVLAARHPELVRALVVEDMGVDFRGRSAAEAGSWFGAMPQPFPSLAAVRQAFGWPRAEFGDYMTECVEERPDGYHLLARVEDTVGIAAEWAERHHWDAVAAVGCPTLLIEAADSVAPGGQMAEMASRMPAAAHVRVPGTGHLVHAGDPGAYRAAVEAFLTTHM</sequence>
<dbReference type="SUPFAM" id="SSF53474">
    <property type="entry name" value="alpha/beta-Hydrolases"/>
    <property type="match status" value="1"/>
</dbReference>
<dbReference type="PANTHER" id="PTHR43194:SF2">
    <property type="entry name" value="PEROXISOMAL MEMBRANE PROTEIN LPX1"/>
    <property type="match status" value="1"/>
</dbReference>
<dbReference type="GO" id="GO:0016787">
    <property type="term" value="F:hydrolase activity"/>
    <property type="evidence" value="ECO:0007669"/>
    <property type="project" value="UniProtKB-KW"/>
</dbReference>
<reference evidence="2 3" key="1">
    <citation type="submission" date="2020-04" db="EMBL/GenBank/DDBJ databases">
        <authorList>
            <person name="Klaysubun C."/>
            <person name="Duangmal K."/>
            <person name="Lipun K."/>
        </authorList>
    </citation>
    <scope>NUCLEOTIDE SEQUENCE [LARGE SCALE GENOMIC DNA]</scope>
    <source>
        <strain evidence="2 3">JCM 11839</strain>
    </source>
</reference>
<evidence type="ECO:0000313" key="2">
    <source>
        <dbReference type="EMBL" id="NMH82113.1"/>
    </source>
</evidence>
<feature type="domain" description="AB hydrolase-1" evidence="1">
    <location>
        <begin position="21"/>
        <end position="248"/>
    </location>
</feature>
<dbReference type="InterPro" id="IPR029058">
    <property type="entry name" value="AB_hydrolase_fold"/>
</dbReference>
<dbReference type="Pfam" id="PF12697">
    <property type="entry name" value="Abhydrolase_6"/>
    <property type="match status" value="1"/>
</dbReference>
<dbReference type="Gene3D" id="3.40.50.1820">
    <property type="entry name" value="alpha/beta hydrolase"/>
    <property type="match status" value="1"/>
</dbReference>
<dbReference type="Proteomes" id="UP001296706">
    <property type="component" value="Unassembled WGS sequence"/>
</dbReference>
<comment type="caution">
    <text evidence="2">The sequence shown here is derived from an EMBL/GenBank/DDBJ whole genome shotgun (WGS) entry which is preliminary data.</text>
</comment>
<gene>
    <name evidence="2" type="ORF">HF577_34125</name>
</gene>
<keyword evidence="3" id="KW-1185">Reference proteome</keyword>
<dbReference type="PRINTS" id="PR00111">
    <property type="entry name" value="ABHYDROLASE"/>
</dbReference>
<accession>A0ABX1RP12</accession>
<evidence type="ECO:0000313" key="3">
    <source>
        <dbReference type="Proteomes" id="UP001296706"/>
    </source>
</evidence>
<dbReference type="PANTHER" id="PTHR43194">
    <property type="entry name" value="HYDROLASE ALPHA/BETA FOLD FAMILY"/>
    <property type="match status" value="1"/>
</dbReference>
<organism evidence="2 3">
    <name type="scientific">Pseudonocardia xinjiangensis</name>
    <dbReference type="NCBI Taxonomy" id="75289"/>
    <lineage>
        <taxon>Bacteria</taxon>
        <taxon>Bacillati</taxon>
        <taxon>Actinomycetota</taxon>
        <taxon>Actinomycetes</taxon>
        <taxon>Pseudonocardiales</taxon>
        <taxon>Pseudonocardiaceae</taxon>
        <taxon>Pseudonocardia</taxon>
    </lineage>
</organism>
<proteinExistence type="predicted"/>
<dbReference type="EMBL" id="JAAXKY010000198">
    <property type="protein sequence ID" value="NMH82113.1"/>
    <property type="molecule type" value="Genomic_DNA"/>
</dbReference>